<dbReference type="EMBL" id="JACHHB010000002">
    <property type="protein sequence ID" value="MBB5172483.1"/>
    <property type="molecule type" value="Genomic_DNA"/>
</dbReference>
<dbReference type="Pfam" id="PF08279">
    <property type="entry name" value="HTH_11"/>
    <property type="match status" value="1"/>
</dbReference>
<name>A0A840QMA3_9BACI</name>
<dbReference type="RefSeq" id="WP_184662944.1">
    <property type="nucleotide sequence ID" value="NZ_JACHHB010000002.1"/>
</dbReference>
<feature type="domain" description="HTH deoR-type" evidence="3">
    <location>
        <begin position="14"/>
        <end position="70"/>
    </location>
</feature>
<dbReference type="InterPro" id="IPR057727">
    <property type="entry name" value="WCX_dom"/>
</dbReference>
<evidence type="ECO:0000259" key="3">
    <source>
        <dbReference type="PROSITE" id="PS51000"/>
    </source>
</evidence>
<gene>
    <name evidence="4" type="ORF">HNQ41_000627</name>
</gene>
<organism evidence="4 5">
    <name type="scientific">Texcoconibacillus texcoconensis</name>
    <dbReference type="NCBI Taxonomy" id="1095777"/>
    <lineage>
        <taxon>Bacteria</taxon>
        <taxon>Bacillati</taxon>
        <taxon>Bacillota</taxon>
        <taxon>Bacilli</taxon>
        <taxon>Bacillales</taxon>
        <taxon>Bacillaceae</taxon>
        <taxon>Texcoconibacillus</taxon>
    </lineage>
</organism>
<evidence type="ECO:0000256" key="1">
    <source>
        <dbReference type="ARBA" id="ARBA00023015"/>
    </source>
</evidence>
<dbReference type="SUPFAM" id="SSF46785">
    <property type="entry name" value="Winged helix' DNA-binding domain"/>
    <property type="match status" value="1"/>
</dbReference>
<dbReference type="PANTHER" id="PTHR34580">
    <property type="match status" value="1"/>
</dbReference>
<accession>A0A840QMA3</accession>
<comment type="caution">
    <text evidence="4">The sequence shown here is derived from an EMBL/GenBank/DDBJ whole genome shotgun (WGS) entry which is preliminary data.</text>
</comment>
<dbReference type="InterPro" id="IPR026881">
    <property type="entry name" value="WYL_dom"/>
</dbReference>
<dbReference type="PIRSF" id="PIRSF016838">
    <property type="entry name" value="PafC"/>
    <property type="match status" value="1"/>
</dbReference>
<keyword evidence="4" id="KW-0238">DNA-binding</keyword>
<dbReference type="InterPro" id="IPR036390">
    <property type="entry name" value="WH_DNA-bd_sf"/>
</dbReference>
<dbReference type="InterPro" id="IPR028349">
    <property type="entry name" value="PafC-like"/>
</dbReference>
<dbReference type="GO" id="GO:0003700">
    <property type="term" value="F:DNA-binding transcription factor activity"/>
    <property type="evidence" value="ECO:0007669"/>
    <property type="project" value="InterPro"/>
</dbReference>
<dbReference type="Proteomes" id="UP000551878">
    <property type="component" value="Unassembled WGS sequence"/>
</dbReference>
<dbReference type="InterPro" id="IPR013196">
    <property type="entry name" value="HTH_11"/>
</dbReference>
<keyword evidence="1" id="KW-0805">Transcription regulation</keyword>
<sequence length="332" mass="39420">MVRDHDLQRKGLKPVERLFYILRYLHKNDWVTAGELADLCGTSERTIYRDMQTLEKNGFYYTQGKNGYQLIENVIPTTSNLNEDEFLAIALSPLLSPMTQQTHSFYSTYHKAMNKVQTLLKQGTDLSRSFPHIGERIRIHSQKMSDEHLHNMQTMIEAITLNRSLDCTYHAMFRDEDTERTIDPYYLVPREGHLYVIAYCNWRETIRVFRLNRFKRMSLTDKTFKMPEDFNIDDYLANRWSIIASDEATTFCIHFHHDVARYIKEADYYVDARIDDQPDGSIHFFVTVKGADEFLRWLKQFGTSAELLSPTEYRDQLLFEYEQLVDMYKKYP</sequence>
<dbReference type="Gene3D" id="1.10.10.10">
    <property type="entry name" value="Winged helix-like DNA-binding domain superfamily/Winged helix DNA-binding domain"/>
    <property type="match status" value="1"/>
</dbReference>
<dbReference type="SMART" id="SM00420">
    <property type="entry name" value="HTH_DEOR"/>
    <property type="match status" value="1"/>
</dbReference>
<evidence type="ECO:0000313" key="4">
    <source>
        <dbReference type="EMBL" id="MBB5172483.1"/>
    </source>
</evidence>
<proteinExistence type="predicted"/>
<dbReference type="PANTHER" id="PTHR34580:SF1">
    <property type="entry name" value="PROTEIN PAFC"/>
    <property type="match status" value="1"/>
</dbReference>
<dbReference type="InterPro" id="IPR051534">
    <property type="entry name" value="CBASS_pafABC_assoc_protein"/>
</dbReference>
<dbReference type="InterPro" id="IPR001034">
    <property type="entry name" value="DeoR_HTH"/>
</dbReference>
<dbReference type="InterPro" id="IPR036388">
    <property type="entry name" value="WH-like_DNA-bd_sf"/>
</dbReference>
<evidence type="ECO:0000256" key="2">
    <source>
        <dbReference type="ARBA" id="ARBA00023163"/>
    </source>
</evidence>
<keyword evidence="5" id="KW-1185">Reference proteome</keyword>
<dbReference type="Pfam" id="PF13280">
    <property type="entry name" value="WYL"/>
    <property type="match status" value="1"/>
</dbReference>
<reference evidence="4 5" key="1">
    <citation type="submission" date="2020-08" db="EMBL/GenBank/DDBJ databases">
        <title>Genomic Encyclopedia of Type Strains, Phase IV (KMG-IV): sequencing the most valuable type-strain genomes for metagenomic binning, comparative biology and taxonomic classification.</title>
        <authorList>
            <person name="Goeker M."/>
        </authorList>
    </citation>
    <scope>NUCLEOTIDE SEQUENCE [LARGE SCALE GENOMIC DNA]</scope>
    <source>
        <strain evidence="4 5">DSM 24696</strain>
    </source>
</reference>
<dbReference type="AlphaFoldDB" id="A0A840QMA3"/>
<dbReference type="GO" id="GO:0003677">
    <property type="term" value="F:DNA binding"/>
    <property type="evidence" value="ECO:0007669"/>
    <property type="project" value="UniProtKB-KW"/>
</dbReference>
<dbReference type="Pfam" id="PF25583">
    <property type="entry name" value="WCX"/>
    <property type="match status" value="1"/>
</dbReference>
<keyword evidence="2" id="KW-0804">Transcription</keyword>
<dbReference type="PROSITE" id="PS51000">
    <property type="entry name" value="HTH_DEOR_2"/>
    <property type="match status" value="1"/>
</dbReference>
<evidence type="ECO:0000313" key="5">
    <source>
        <dbReference type="Proteomes" id="UP000551878"/>
    </source>
</evidence>
<dbReference type="PROSITE" id="PS52050">
    <property type="entry name" value="WYL"/>
    <property type="match status" value="1"/>
</dbReference>
<protein>
    <submittedName>
        <fullName evidence="4">Putative DNA-binding transcriptional regulator YafY</fullName>
    </submittedName>
</protein>